<dbReference type="SUPFAM" id="SSF51316">
    <property type="entry name" value="Mss4-like"/>
    <property type="match status" value="1"/>
</dbReference>
<dbReference type="Pfam" id="PF04828">
    <property type="entry name" value="GFA"/>
    <property type="match status" value="1"/>
</dbReference>
<keyword evidence="2" id="KW-0479">Metal-binding</keyword>
<dbReference type="PROSITE" id="PS51891">
    <property type="entry name" value="CENP_V_GFA"/>
    <property type="match status" value="1"/>
</dbReference>
<evidence type="ECO:0000313" key="6">
    <source>
        <dbReference type="EMBL" id="SBV34011.1"/>
    </source>
</evidence>
<dbReference type="EMBL" id="LT598653">
    <property type="protein sequence ID" value="SBV34011.1"/>
    <property type="molecule type" value="Genomic_DNA"/>
</dbReference>
<dbReference type="InterPro" id="IPR011057">
    <property type="entry name" value="Mss4-like_sf"/>
</dbReference>
<dbReference type="GO" id="GO:0016846">
    <property type="term" value="F:carbon-sulfur lyase activity"/>
    <property type="evidence" value="ECO:0007669"/>
    <property type="project" value="InterPro"/>
</dbReference>
<evidence type="ECO:0000256" key="4">
    <source>
        <dbReference type="ARBA" id="ARBA00023239"/>
    </source>
</evidence>
<sequence>MARFLLAPPVVICLRLMERTASCHCGKLVLTCTGDPAKVSLCHCFDCQRRTGSLFSVAAFFPRERVKLPAAGAKAFKRPSASGRDVSFHFCPDCGSSLWWEPERLPHLIGVAAGAFADPGFPIPEQAVWAEQRHAWLDLPLPAHPRNPVRTAPEG</sequence>
<protein>
    <recommendedName>
        <fullName evidence="5">CENP-V/GFA domain-containing protein</fullName>
    </recommendedName>
</protein>
<gene>
    <name evidence="6" type="ORF">SPPYR_2891</name>
</gene>
<reference evidence="6" key="1">
    <citation type="submission" date="2016-03" db="EMBL/GenBank/DDBJ databases">
        <authorList>
            <person name="Ploux O."/>
        </authorList>
    </citation>
    <scope>NUCLEOTIDE SEQUENCE</scope>
    <source>
        <strain evidence="6">UC10</strain>
    </source>
</reference>
<proteinExistence type="inferred from homology"/>
<comment type="similarity">
    <text evidence="1">Belongs to the Gfa family.</text>
</comment>
<keyword evidence="3" id="KW-0862">Zinc</keyword>
<name>A0A1Y5PVI5_9SPHN</name>
<evidence type="ECO:0000256" key="1">
    <source>
        <dbReference type="ARBA" id="ARBA00005495"/>
    </source>
</evidence>
<accession>A0A1Y5PVI5</accession>
<dbReference type="KEGG" id="sphu:SPPYR_2891"/>
<dbReference type="Gene3D" id="3.90.1590.10">
    <property type="entry name" value="glutathione-dependent formaldehyde- activating enzyme (gfa)"/>
    <property type="match status" value="1"/>
</dbReference>
<feature type="domain" description="CENP-V/GFA" evidence="5">
    <location>
        <begin position="19"/>
        <end position="122"/>
    </location>
</feature>
<dbReference type="GO" id="GO:0046872">
    <property type="term" value="F:metal ion binding"/>
    <property type="evidence" value="ECO:0007669"/>
    <property type="project" value="UniProtKB-KW"/>
</dbReference>
<dbReference type="AlphaFoldDB" id="A0A1Y5PVI5"/>
<keyword evidence="4" id="KW-0456">Lyase</keyword>
<evidence type="ECO:0000259" key="5">
    <source>
        <dbReference type="PROSITE" id="PS51891"/>
    </source>
</evidence>
<dbReference type="PANTHER" id="PTHR33337:SF40">
    <property type="entry name" value="CENP-V_GFA DOMAIN-CONTAINING PROTEIN-RELATED"/>
    <property type="match status" value="1"/>
</dbReference>
<evidence type="ECO:0000256" key="2">
    <source>
        <dbReference type="ARBA" id="ARBA00022723"/>
    </source>
</evidence>
<organism evidence="6">
    <name type="scientific">uncultured Sphingopyxis sp</name>
    <dbReference type="NCBI Taxonomy" id="310581"/>
    <lineage>
        <taxon>Bacteria</taxon>
        <taxon>Pseudomonadati</taxon>
        <taxon>Pseudomonadota</taxon>
        <taxon>Alphaproteobacteria</taxon>
        <taxon>Sphingomonadales</taxon>
        <taxon>Sphingomonadaceae</taxon>
        <taxon>Sphingopyxis</taxon>
        <taxon>environmental samples</taxon>
    </lineage>
</organism>
<dbReference type="InterPro" id="IPR006913">
    <property type="entry name" value="CENP-V/GFA"/>
</dbReference>
<evidence type="ECO:0000256" key="3">
    <source>
        <dbReference type="ARBA" id="ARBA00022833"/>
    </source>
</evidence>
<dbReference type="PANTHER" id="PTHR33337">
    <property type="entry name" value="GFA DOMAIN-CONTAINING PROTEIN"/>
    <property type="match status" value="1"/>
</dbReference>